<accession>T1C568</accession>
<dbReference type="GO" id="GO:0005829">
    <property type="term" value="C:cytosol"/>
    <property type="evidence" value="ECO:0007669"/>
    <property type="project" value="TreeGrafter"/>
</dbReference>
<dbReference type="SUPFAM" id="SSF53167">
    <property type="entry name" value="Purine and uridine phosphorylases"/>
    <property type="match status" value="1"/>
</dbReference>
<dbReference type="EC" id="2.4.2.28" evidence="2"/>
<dbReference type="AlphaFoldDB" id="T1C568"/>
<feature type="domain" description="Nucleoside phosphorylase" evidence="1">
    <location>
        <begin position="41"/>
        <end position="178"/>
    </location>
</feature>
<dbReference type="PANTHER" id="PTHR46832">
    <property type="entry name" value="5'-METHYLTHIOADENOSINE/S-ADENOSYLHOMOCYSTEINE NUCLEOSIDASE"/>
    <property type="match status" value="1"/>
</dbReference>
<reference evidence="2" key="1">
    <citation type="submission" date="2013-08" db="EMBL/GenBank/DDBJ databases">
        <authorList>
            <person name="Mendez C."/>
            <person name="Richter M."/>
            <person name="Ferrer M."/>
            <person name="Sanchez J."/>
        </authorList>
    </citation>
    <scope>NUCLEOTIDE SEQUENCE</scope>
</reference>
<reference evidence="2" key="2">
    <citation type="journal article" date="2014" name="ISME J.">
        <title>Microbial stratification in low pH oxic and suboxic macroscopic growths along an acid mine drainage.</title>
        <authorList>
            <person name="Mendez-Garcia C."/>
            <person name="Mesa V."/>
            <person name="Sprenger R.R."/>
            <person name="Richter M."/>
            <person name="Diez M.S."/>
            <person name="Solano J."/>
            <person name="Bargiela R."/>
            <person name="Golyshina O.V."/>
            <person name="Manteca A."/>
            <person name="Ramos J.L."/>
            <person name="Gallego J.R."/>
            <person name="Llorente I."/>
            <person name="Martins Dos Santos V.A."/>
            <person name="Jensen O.N."/>
            <person name="Pelaez A.I."/>
            <person name="Sanchez J."/>
            <person name="Ferrer M."/>
        </authorList>
    </citation>
    <scope>NUCLEOTIDE SEQUENCE</scope>
</reference>
<dbReference type="GO" id="GO:0008930">
    <property type="term" value="F:methylthioadenosine nucleosidase activity"/>
    <property type="evidence" value="ECO:0007669"/>
    <property type="project" value="TreeGrafter"/>
</dbReference>
<protein>
    <submittedName>
        <fullName evidence="2">Nucleoside phosphorylase domain protein</fullName>
        <ecNumber evidence="2">2.4.2.28</ecNumber>
    </submittedName>
</protein>
<dbReference type="PANTHER" id="PTHR46832:SF1">
    <property type="entry name" value="5'-METHYLTHIOADENOSINE_S-ADENOSYLHOMOCYSTEINE NUCLEOSIDASE"/>
    <property type="match status" value="1"/>
</dbReference>
<name>T1C568_9ZZZZ</name>
<dbReference type="InterPro" id="IPR035994">
    <property type="entry name" value="Nucleoside_phosphorylase_sf"/>
</dbReference>
<dbReference type="InterPro" id="IPR000845">
    <property type="entry name" value="Nucleoside_phosphorylase_d"/>
</dbReference>
<dbReference type="EMBL" id="AUZY01000867">
    <property type="protein sequence ID" value="EQD77137.1"/>
    <property type="molecule type" value="Genomic_DNA"/>
</dbReference>
<evidence type="ECO:0000313" key="2">
    <source>
        <dbReference type="EMBL" id="EQD77137.1"/>
    </source>
</evidence>
<gene>
    <name evidence="2" type="ORF">B1B_01230</name>
</gene>
<organism evidence="2">
    <name type="scientific">mine drainage metagenome</name>
    <dbReference type="NCBI Taxonomy" id="410659"/>
    <lineage>
        <taxon>unclassified sequences</taxon>
        <taxon>metagenomes</taxon>
        <taxon>ecological metagenomes</taxon>
    </lineage>
</organism>
<sequence>MSDSKMTHLGLVVALAREAEMLTQSQVEKNVPTELQGGSWLYVSGAGALRAKHAADALVECGCRVLVSWGTVGALDHHLKPGQLFLPEAIHTESGNVYPVDRSWHMHLRRLFETSLDIVLGNLLTVDRIITSVSEKQDLKKRHSAVAVDMEAAAVAEVAMAYNLPFFAIKTPVDLADQRLPLWLIRSLDPWGHVLKKNLVKNVFHVTFADGVLLRQLFANFRRSQQTLAVIARKTDGLSFRNTGPFDTPAACLTGTQSDSSQ</sequence>
<dbReference type="GO" id="GO:0017061">
    <property type="term" value="F:S-methyl-5-thioadenosine phosphorylase activity"/>
    <property type="evidence" value="ECO:0007669"/>
    <property type="project" value="UniProtKB-EC"/>
</dbReference>
<comment type="caution">
    <text evidence="2">The sequence shown here is derived from an EMBL/GenBank/DDBJ whole genome shotgun (WGS) entry which is preliminary data.</text>
</comment>
<dbReference type="Gene3D" id="3.40.50.1580">
    <property type="entry name" value="Nucleoside phosphorylase domain"/>
    <property type="match status" value="1"/>
</dbReference>
<dbReference type="GO" id="GO:0009116">
    <property type="term" value="P:nucleoside metabolic process"/>
    <property type="evidence" value="ECO:0007669"/>
    <property type="project" value="InterPro"/>
</dbReference>
<keyword evidence="2" id="KW-0808">Transferase</keyword>
<dbReference type="GO" id="GO:0019284">
    <property type="term" value="P:L-methionine salvage from S-adenosylmethionine"/>
    <property type="evidence" value="ECO:0007669"/>
    <property type="project" value="TreeGrafter"/>
</dbReference>
<dbReference type="GO" id="GO:0008782">
    <property type="term" value="F:adenosylhomocysteine nucleosidase activity"/>
    <property type="evidence" value="ECO:0007669"/>
    <property type="project" value="TreeGrafter"/>
</dbReference>
<proteinExistence type="predicted"/>
<keyword evidence="2" id="KW-0328">Glycosyltransferase</keyword>
<evidence type="ECO:0000259" key="1">
    <source>
        <dbReference type="Pfam" id="PF01048"/>
    </source>
</evidence>
<dbReference type="Pfam" id="PF01048">
    <property type="entry name" value="PNP_UDP_1"/>
    <property type="match status" value="1"/>
</dbReference>